<evidence type="ECO:0000313" key="2">
    <source>
        <dbReference type="Proteomes" id="UP001056218"/>
    </source>
</evidence>
<protein>
    <submittedName>
        <fullName evidence="1">Uncharacterized protein</fullName>
    </submittedName>
</protein>
<dbReference type="Proteomes" id="UP001056218">
    <property type="component" value="Chromosome"/>
</dbReference>
<organism evidence="1 2">
    <name type="scientific">Peptoniphilus genitalis</name>
    <dbReference type="NCBI Taxonomy" id="3036303"/>
    <lineage>
        <taxon>Bacteria</taxon>
        <taxon>Bacillati</taxon>
        <taxon>Bacillota</taxon>
        <taxon>Tissierellia</taxon>
        <taxon>Tissierellales</taxon>
        <taxon>Peptoniphilaceae</taxon>
        <taxon>Peptoniphilus</taxon>
    </lineage>
</organism>
<evidence type="ECO:0000313" key="1">
    <source>
        <dbReference type="EMBL" id="URN40917.1"/>
    </source>
</evidence>
<sequence length="156" mass="17971">MIDLRKYHKYNEILGKRDLNDEEKKEILSDFSYTPVDWLDHIAQTADVKKETVVAEFPDGSKSVRHERDDGEIFQKGKPINEKNLGNMDFAIFKLFLKIFEMESELRKLSVLVSTLLGQNQNNMPFNTFVLSCEDPINGLVVVEGWYDEANGRGVI</sequence>
<proteinExistence type="predicted"/>
<reference evidence="1 2" key="1">
    <citation type="submission" date="2022-05" db="EMBL/GenBank/DDBJ databases">
        <title>Identification of Peptoniphilus vaginalis-like Bacteria, Peptoniphilus septimus sp. nov. from Blood Cultures in a Cervical Cancer Patient receiving Chemotherapy: Case and Implications.</title>
        <authorList>
            <person name="Zhan X.-Y."/>
        </authorList>
    </citation>
    <scope>NUCLEOTIDE SEQUENCE [LARGE SCALE GENOMIC DNA]</scope>
    <source>
        <strain evidence="1 2">SAHP1</strain>
    </source>
</reference>
<dbReference type="EMBL" id="CP097885">
    <property type="protein sequence ID" value="URN40917.1"/>
    <property type="molecule type" value="Genomic_DNA"/>
</dbReference>
<name>A0ABY4TLR8_9FIRM</name>
<accession>A0ABY4TLR8</accession>
<dbReference type="RefSeq" id="WP_250341728.1">
    <property type="nucleotide sequence ID" value="NZ_CP097885.1"/>
</dbReference>
<gene>
    <name evidence="1" type="ORF">M9426_06580</name>
</gene>
<keyword evidence="2" id="KW-1185">Reference proteome</keyword>